<dbReference type="Proteomes" id="UP000187203">
    <property type="component" value="Unassembled WGS sequence"/>
</dbReference>
<evidence type="ECO:0000313" key="2">
    <source>
        <dbReference type="EMBL" id="OMO86961.1"/>
    </source>
</evidence>
<proteinExistence type="predicted"/>
<name>A0A1R3IWL1_9ROSI</name>
<feature type="region of interest" description="Disordered" evidence="1">
    <location>
        <begin position="1"/>
        <end position="24"/>
    </location>
</feature>
<evidence type="ECO:0000256" key="1">
    <source>
        <dbReference type="SAM" id="MobiDB-lite"/>
    </source>
</evidence>
<dbReference type="AlphaFoldDB" id="A0A1R3IWL1"/>
<reference evidence="3" key="1">
    <citation type="submission" date="2013-09" db="EMBL/GenBank/DDBJ databases">
        <title>Corchorus olitorius genome sequencing.</title>
        <authorList>
            <person name="Alam M."/>
            <person name="Haque M.S."/>
            <person name="Islam M.S."/>
            <person name="Emdad E.M."/>
            <person name="Islam M.M."/>
            <person name="Ahmed B."/>
            <person name="Halim A."/>
            <person name="Hossen Q.M.M."/>
            <person name="Hossain M.Z."/>
            <person name="Ahmed R."/>
            <person name="Khan M.M."/>
            <person name="Islam R."/>
            <person name="Rashid M.M."/>
            <person name="Khan S.A."/>
            <person name="Rahman M.S."/>
            <person name="Alam M."/>
            <person name="Yahiya A.S."/>
            <person name="Khan M.S."/>
            <person name="Azam M.S."/>
            <person name="Haque T."/>
            <person name="Lashkar M.Z.H."/>
            <person name="Akhand A.I."/>
            <person name="Morshed G."/>
            <person name="Roy S."/>
            <person name="Uddin K.S."/>
            <person name="Rabeya T."/>
            <person name="Hossain A.S."/>
            <person name="Chowdhury A."/>
            <person name="Snigdha A.R."/>
            <person name="Mortoza M.S."/>
            <person name="Matin S.A."/>
            <person name="Hoque S.M.E."/>
            <person name="Islam M.K."/>
            <person name="Roy D.K."/>
            <person name="Haider R."/>
            <person name="Moosa M.M."/>
            <person name="Elias S.M."/>
            <person name="Hasan A.M."/>
            <person name="Jahan S."/>
            <person name="Shafiuddin M."/>
            <person name="Mahmood N."/>
            <person name="Shommy N.S."/>
        </authorList>
    </citation>
    <scope>NUCLEOTIDE SEQUENCE [LARGE SCALE GENOMIC DNA]</scope>
    <source>
        <strain evidence="3">cv. O-4</strain>
    </source>
</reference>
<comment type="caution">
    <text evidence="2">The sequence shown here is derived from an EMBL/GenBank/DDBJ whole genome shotgun (WGS) entry which is preliminary data.</text>
</comment>
<evidence type="ECO:0000313" key="3">
    <source>
        <dbReference type="Proteomes" id="UP000187203"/>
    </source>
</evidence>
<organism evidence="2 3">
    <name type="scientific">Corchorus olitorius</name>
    <dbReference type="NCBI Taxonomy" id="93759"/>
    <lineage>
        <taxon>Eukaryota</taxon>
        <taxon>Viridiplantae</taxon>
        <taxon>Streptophyta</taxon>
        <taxon>Embryophyta</taxon>
        <taxon>Tracheophyta</taxon>
        <taxon>Spermatophyta</taxon>
        <taxon>Magnoliopsida</taxon>
        <taxon>eudicotyledons</taxon>
        <taxon>Gunneridae</taxon>
        <taxon>Pentapetalae</taxon>
        <taxon>rosids</taxon>
        <taxon>malvids</taxon>
        <taxon>Malvales</taxon>
        <taxon>Malvaceae</taxon>
        <taxon>Grewioideae</taxon>
        <taxon>Apeibeae</taxon>
        <taxon>Corchorus</taxon>
    </lineage>
</organism>
<sequence length="55" mass="5938">MAEIKDKVNKAAHNTSQAPPIPPPSSAAINFSSLAMFSVSRGRFLLPQVFSEMGY</sequence>
<gene>
    <name evidence="2" type="ORF">COLO4_20841</name>
</gene>
<protein>
    <submittedName>
        <fullName evidence="2">Uncharacterized protein</fullName>
    </submittedName>
</protein>
<keyword evidence="3" id="KW-1185">Reference proteome</keyword>
<accession>A0A1R3IWL1</accession>
<dbReference type="EMBL" id="AWUE01017469">
    <property type="protein sequence ID" value="OMO86961.1"/>
    <property type="molecule type" value="Genomic_DNA"/>
</dbReference>